<dbReference type="eggNOG" id="ENOG502RPN3">
    <property type="taxonomic scope" value="Eukaryota"/>
</dbReference>
<dbReference type="CDD" id="cd09083">
    <property type="entry name" value="EEP-1"/>
    <property type="match status" value="1"/>
</dbReference>
<dbReference type="InterPro" id="IPR036691">
    <property type="entry name" value="Endo/exonu/phosph_ase_sf"/>
</dbReference>
<reference evidence="2 3" key="1">
    <citation type="journal article" date="2011" name="Proc. Natl. Acad. Sci. U.S.A.">
        <title>Comparative genomics of xylose-fermenting fungi for enhanced biofuel production.</title>
        <authorList>
            <person name="Wohlbach D.J."/>
            <person name="Kuo A."/>
            <person name="Sato T.K."/>
            <person name="Potts K.M."/>
            <person name="Salamov A.A."/>
            <person name="LaButti K.M."/>
            <person name="Sun H."/>
            <person name="Clum A."/>
            <person name="Pangilinan J.L."/>
            <person name="Lindquist E.A."/>
            <person name="Lucas S."/>
            <person name="Lapidus A."/>
            <person name="Jin M."/>
            <person name="Gunawan C."/>
            <person name="Balan V."/>
            <person name="Dale B.E."/>
            <person name="Jeffries T.W."/>
            <person name="Zinkel R."/>
            <person name="Barry K.W."/>
            <person name="Grigoriev I.V."/>
            <person name="Gasch A.P."/>
        </authorList>
    </citation>
    <scope>NUCLEOTIDE SEQUENCE [LARGE SCALE GENOMIC DNA]</scope>
    <source>
        <strain evidence="3">ATCC 10573 / BCRC 21748 / CBS 615 / JCM 9827 / NBRC 10315 / NRRL Y-1498 / VKM Y-70</strain>
    </source>
</reference>
<dbReference type="OrthoDB" id="276515at2759"/>
<evidence type="ECO:0000256" key="1">
    <source>
        <dbReference type="SAM" id="MobiDB-lite"/>
    </source>
</evidence>
<dbReference type="AlphaFoldDB" id="G3B4E8"/>
<keyword evidence="3" id="KW-1185">Reference proteome</keyword>
<protein>
    <recommendedName>
        <fullName evidence="4">Endonuclease/exonuclease/phosphatase domain-containing protein</fullName>
    </recommendedName>
</protein>
<proteinExistence type="predicted"/>
<evidence type="ECO:0008006" key="4">
    <source>
        <dbReference type="Google" id="ProtNLM"/>
    </source>
</evidence>
<gene>
    <name evidence="2" type="ORF">CANTEDRAFT_105331</name>
</gene>
<evidence type="ECO:0000313" key="3">
    <source>
        <dbReference type="Proteomes" id="UP000000707"/>
    </source>
</evidence>
<evidence type="ECO:0000313" key="2">
    <source>
        <dbReference type="EMBL" id="EGV63805.1"/>
    </source>
</evidence>
<dbReference type="SUPFAM" id="SSF56219">
    <property type="entry name" value="DNase I-like"/>
    <property type="match status" value="1"/>
</dbReference>
<dbReference type="PANTHER" id="PTHR12121">
    <property type="entry name" value="CARBON CATABOLITE REPRESSOR PROTEIN 4"/>
    <property type="match status" value="1"/>
</dbReference>
<dbReference type="EMBL" id="GL996521">
    <property type="protein sequence ID" value="EGV63805.1"/>
    <property type="molecule type" value="Genomic_DNA"/>
</dbReference>
<dbReference type="InterPro" id="IPR050410">
    <property type="entry name" value="CCR4/nocturin_mRNA_transcr"/>
</dbReference>
<name>G3B4E8_CANTC</name>
<feature type="compositionally biased region" description="Basic and acidic residues" evidence="1">
    <location>
        <begin position="1"/>
        <end position="15"/>
    </location>
</feature>
<accession>G3B4E8</accession>
<sequence>MKANKIGDIDHEDSFGHNPKNKQGYGRLGVPTPSQYGKSLPKTVTKPVVIYAVVNDDFSKIKIKPLSFRIYSHNVKNGGHDILVPGEEVWGDRYRKITNSIRFNARSNTIVTLQEVYKFQILDIMDELNRFSSKDAPEWAYYAKGRIDGEDTGEFVPILYRPSEWEAVFEDTIWLNDKNERMSLEGWDAKYLRILTFATFKHKQTGNYINVFNTHLDHVGEMARAGSAEVIVQKIQEINKWPSFLCGDLNNEPKGEPYNILTKHLINSAKHTTPFNHFGHVKSTVTGFEGEVLSAGGQNIDYIFAPSYTKKVTHNVNCADTDKYSKDPADKLLLRLDQFGMLHSKYNGVYMSDHRPLVADFSLSGKC</sequence>
<dbReference type="GO" id="GO:0000175">
    <property type="term" value="F:3'-5'-RNA exonuclease activity"/>
    <property type="evidence" value="ECO:0007669"/>
    <property type="project" value="TreeGrafter"/>
</dbReference>
<dbReference type="GeneID" id="18245801"/>
<dbReference type="Gene3D" id="3.60.10.10">
    <property type="entry name" value="Endonuclease/exonuclease/phosphatase"/>
    <property type="match status" value="1"/>
</dbReference>
<dbReference type="HOGENOM" id="CLU_030508_0_2_1"/>
<feature type="region of interest" description="Disordered" evidence="1">
    <location>
        <begin position="1"/>
        <end position="38"/>
    </location>
</feature>
<dbReference type="PANTHER" id="PTHR12121:SF36">
    <property type="entry name" value="ENDONUCLEASE_EXONUCLEASE_PHOSPHATASE DOMAIN-CONTAINING PROTEIN"/>
    <property type="match status" value="1"/>
</dbReference>
<dbReference type="Proteomes" id="UP000000707">
    <property type="component" value="Unassembled WGS sequence"/>
</dbReference>
<dbReference type="KEGG" id="cten:18245801"/>
<organism evidence="3">
    <name type="scientific">Candida tenuis (strain ATCC 10573 / BCRC 21748 / CBS 615 / JCM 9827 / NBRC 10315 / NRRL Y-1498 / VKM Y-70)</name>
    <name type="common">Yeast</name>
    <name type="synonym">Yamadazyma tenuis</name>
    <dbReference type="NCBI Taxonomy" id="590646"/>
    <lineage>
        <taxon>Eukaryota</taxon>
        <taxon>Fungi</taxon>
        <taxon>Dikarya</taxon>
        <taxon>Ascomycota</taxon>
        <taxon>Saccharomycotina</taxon>
        <taxon>Pichiomycetes</taxon>
        <taxon>Debaryomycetaceae</taxon>
        <taxon>Yamadazyma</taxon>
    </lineage>
</organism>